<name>A0A1H0VRJ6_9BURK</name>
<keyword evidence="2" id="KW-1185">Reference proteome</keyword>
<dbReference type="AlphaFoldDB" id="A0A1H0VRJ6"/>
<proteinExistence type="predicted"/>
<accession>A0A1H0VRJ6</accession>
<dbReference type="RefSeq" id="WP_092837756.1">
    <property type="nucleotide sequence ID" value="NZ_CP028290.1"/>
</dbReference>
<reference evidence="2" key="1">
    <citation type="submission" date="2016-10" db="EMBL/GenBank/DDBJ databases">
        <authorList>
            <person name="Varghese N."/>
            <person name="Submissions S."/>
        </authorList>
    </citation>
    <scope>NUCLEOTIDE SEQUENCE [LARGE SCALE GENOMIC DNA]</scope>
    <source>
        <strain evidence="2">DSM 17101</strain>
    </source>
</reference>
<sequence>MSFKPSQFYDFTVPANGAYLLTVAGDYWKIMASSGQIAIKADWGELRGLIAGQGLEDSPFQRLYITDMSGATNAVRIFIGDQKFIDGLQGSVQVQGGTVTVSSGNIVVSGSVATTSAVQPVAVMDNLQKTVTNASAQLLAAKVGRQYMLVQNRDAAASLYLAFGKAATVAAGVRVVPGGAFELVGTMTEQAIFAIGDVASNANVVTVEG</sequence>
<protein>
    <submittedName>
        <fullName evidence="1">Uncharacterized protein</fullName>
    </submittedName>
</protein>
<evidence type="ECO:0000313" key="2">
    <source>
        <dbReference type="Proteomes" id="UP000199317"/>
    </source>
</evidence>
<gene>
    <name evidence="1" type="ORF">SAMN04489708_12833</name>
</gene>
<evidence type="ECO:0000313" key="1">
    <source>
        <dbReference type="EMBL" id="SDP81137.1"/>
    </source>
</evidence>
<dbReference type="EMBL" id="FNJL01000028">
    <property type="protein sequence ID" value="SDP81137.1"/>
    <property type="molecule type" value="Genomic_DNA"/>
</dbReference>
<dbReference type="Proteomes" id="UP000199317">
    <property type="component" value="Unassembled WGS sequence"/>
</dbReference>
<dbReference type="OrthoDB" id="9962791at2"/>
<organism evidence="1 2">
    <name type="scientific">Paracidovorax cattleyae</name>
    <dbReference type="NCBI Taxonomy" id="80868"/>
    <lineage>
        <taxon>Bacteria</taxon>
        <taxon>Pseudomonadati</taxon>
        <taxon>Pseudomonadota</taxon>
        <taxon>Betaproteobacteria</taxon>
        <taxon>Burkholderiales</taxon>
        <taxon>Comamonadaceae</taxon>
        <taxon>Paracidovorax</taxon>
    </lineage>
</organism>